<dbReference type="CDD" id="cd04725">
    <property type="entry name" value="OMP_decarboxylase_like"/>
    <property type="match status" value="1"/>
</dbReference>
<evidence type="ECO:0000256" key="4">
    <source>
        <dbReference type="ARBA" id="ARBA00022975"/>
    </source>
</evidence>
<dbReference type="InterPro" id="IPR011060">
    <property type="entry name" value="RibuloseP-bd_barrel"/>
</dbReference>
<organism evidence="9 10">
    <name type="scientific">Rhodoluna lacicola</name>
    <dbReference type="NCBI Taxonomy" id="529884"/>
    <lineage>
        <taxon>Bacteria</taxon>
        <taxon>Bacillati</taxon>
        <taxon>Actinomycetota</taxon>
        <taxon>Actinomycetes</taxon>
        <taxon>Micrococcales</taxon>
        <taxon>Microbacteriaceae</taxon>
        <taxon>Luna cluster</taxon>
        <taxon>Luna-1 subcluster</taxon>
        <taxon>Rhodoluna</taxon>
    </lineage>
</organism>
<dbReference type="SUPFAM" id="SSF51366">
    <property type="entry name" value="Ribulose-phoshate binding barrel"/>
    <property type="match status" value="1"/>
</dbReference>
<sequence length="285" mass="29339">MPISFGTKLADSFAKYGQLCVGIDPHSALLNQWGLEDDVNGLEKFANAVLDSAVSRVGIIKPQVSFFERHGSKGFVVLERLAARAAETDLLVIMDAKRGDIGTTMDAYFDAWLGKNAPFICDALTVSPYLGFGSLKDTLSGSAERGKGVFVLAATSNPEGASVQRATIGGTTLAKSIWESLAEINAVTASGNARFGSFGAVLGATLNLQSFGLGQVMAGQPNAATPILAPGFGAQGAELSASKQLFGEAASQVIHSVSRSVLQAGESGLAKAIDSAKAELAIGLG</sequence>
<keyword evidence="3" id="KW-0210">Decarboxylase</keyword>
<dbReference type="PANTHER" id="PTHR43375:SF1">
    <property type="entry name" value="OROTIDINE 5'-PHOSPHATE DECARBOXYLASE"/>
    <property type="match status" value="1"/>
</dbReference>
<dbReference type="NCBIfam" id="TIGR02127">
    <property type="entry name" value="pyrF_sub2"/>
    <property type="match status" value="1"/>
</dbReference>
<dbReference type="UniPathway" id="UPA00070">
    <property type="reaction ID" value="UER00120"/>
</dbReference>
<dbReference type="HOGENOM" id="CLU_060704_0_0_11"/>
<evidence type="ECO:0000313" key="9">
    <source>
        <dbReference type="EMBL" id="AIC47547.1"/>
    </source>
</evidence>
<proteinExistence type="inferred from homology"/>
<dbReference type="GO" id="GO:0044205">
    <property type="term" value="P:'de novo' UMP biosynthetic process"/>
    <property type="evidence" value="ECO:0007669"/>
    <property type="project" value="UniProtKB-UniPathway"/>
</dbReference>
<dbReference type="EC" id="4.1.1.23" evidence="7"/>
<dbReference type="Gene3D" id="3.20.20.70">
    <property type="entry name" value="Aldolase class I"/>
    <property type="match status" value="1"/>
</dbReference>
<dbReference type="PATRIC" id="fig|529884.3.peg.706"/>
<name>A0A060JG62_9MICO</name>
<dbReference type="InterPro" id="IPR001754">
    <property type="entry name" value="OMPdeCOase_dom"/>
</dbReference>
<dbReference type="GO" id="GO:0004590">
    <property type="term" value="F:orotidine-5'-phosphate decarboxylase activity"/>
    <property type="evidence" value="ECO:0007669"/>
    <property type="project" value="UniProtKB-UniRule"/>
</dbReference>
<comment type="catalytic activity">
    <reaction evidence="6">
        <text>orotidine 5'-phosphate + H(+) = UMP + CO2</text>
        <dbReference type="Rhea" id="RHEA:11596"/>
        <dbReference type="ChEBI" id="CHEBI:15378"/>
        <dbReference type="ChEBI" id="CHEBI:16526"/>
        <dbReference type="ChEBI" id="CHEBI:57538"/>
        <dbReference type="ChEBI" id="CHEBI:57865"/>
        <dbReference type="EC" id="4.1.1.23"/>
    </reaction>
</comment>
<evidence type="ECO:0000256" key="3">
    <source>
        <dbReference type="ARBA" id="ARBA00022793"/>
    </source>
</evidence>
<keyword evidence="5 9" id="KW-0456">Lyase</keyword>
<dbReference type="GO" id="GO:0006207">
    <property type="term" value="P:'de novo' pyrimidine nucleobase biosynthetic process"/>
    <property type="evidence" value="ECO:0007669"/>
    <property type="project" value="InterPro"/>
</dbReference>
<comment type="similarity">
    <text evidence="2">Belongs to the OMP decarboxylase family. Type 2 subfamily.</text>
</comment>
<keyword evidence="10" id="KW-1185">Reference proteome</keyword>
<evidence type="ECO:0000313" key="10">
    <source>
        <dbReference type="Proteomes" id="UP000067708"/>
    </source>
</evidence>
<dbReference type="PROSITE" id="PS00156">
    <property type="entry name" value="OMPDECASE"/>
    <property type="match status" value="1"/>
</dbReference>
<accession>A0A060JG62</accession>
<dbReference type="SMART" id="SM00934">
    <property type="entry name" value="OMPdecase"/>
    <property type="match status" value="1"/>
</dbReference>
<dbReference type="RefSeq" id="WP_051636252.1">
    <property type="nucleotide sequence ID" value="NZ_CP007490.1"/>
</dbReference>
<evidence type="ECO:0000256" key="2">
    <source>
        <dbReference type="ARBA" id="ARBA00008847"/>
    </source>
</evidence>
<evidence type="ECO:0000256" key="7">
    <source>
        <dbReference type="NCBIfam" id="TIGR02127"/>
    </source>
</evidence>
<feature type="domain" description="Orotidine 5'-phosphate decarboxylase" evidence="8">
    <location>
        <begin position="18"/>
        <end position="273"/>
    </location>
</feature>
<dbReference type="EMBL" id="CP007490">
    <property type="protein sequence ID" value="AIC47547.1"/>
    <property type="molecule type" value="Genomic_DNA"/>
</dbReference>
<evidence type="ECO:0000256" key="1">
    <source>
        <dbReference type="ARBA" id="ARBA00004861"/>
    </source>
</evidence>
<keyword evidence="4" id="KW-0665">Pyrimidine biosynthesis</keyword>
<dbReference type="PANTHER" id="PTHR43375">
    <property type="entry name" value="OROTIDINE 5'-PHOSPHATE DECARBOXYLASE"/>
    <property type="match status" value="1"/>
</dbReference>
<dbReference type="InterPro" id="IPR013785">
    <property type="entry name" value="Aldolase_TIM"/>
</dbReference>
<protein>
    <recommendedName>
        <fullName evidence="7">Orotidine-5'-phosphate decarboxylase</fullName>
        <ecNumber evidence="7">4.1.1.23</ecNumber>
    </recommendedName>
</protein>
<reference evidence="9 10" key="1">
    <citation type="journal article" date="2014" name="Int. J. Syst. Evol. Microbiol.">
        <title>Rhodoluna lacicola gen. nov., sp. nov., a planktonic freshwater bacterium with stream-lined genome.</title>
        <authorList>
            <person name="Hahn M."/>
            <person name="Schmidt J."/>
            <person name="Taipale S.J."/>
            <person name="Doolittle W.F."/>
            <person name="Koll U."/>
        </authorList>
    </citation>
    <scope>NUCLEOTIDE SEQUENCE [LARGE SCALE GENOMIC DNA]</scope>
    <source>
        <strain evidence="9 10">MWH-Ta8</strain>
    </source>
</reference>
<evidence type="ECO:0000256" key="6">
    <source>
        <dbReference type="ARBA" id="ARBA00049157"/>
    </source>
</evidence>
<comment type="pathway">
    <text evidence="1">Pyrimidine metabolism; UMP biosynthesis via de novo pathway; UMP from orotate: step 2/2.</text>
</comment>
<dbReference type="Proteomes" id="UP000067708">
    <property type="component" value="Chromosome"/>
</dbReference>
<dbReference type="Pfam" id="PF00215">
    <property type="entry name" value="OMPdecase"/>
    <property type="match status" value="1"/>
</dbReference>
<dbReference type="KEGG" id="rla:Rhola_00007430"/>
<dbReference type="AlphaFoldDB" id="A0A060JG62"/>
<dbReference type="STRING" id="529884.Rhola_00007430"/>
<evidence type="ECO:0000256" key="5">
    <source>
        <dbReference type="ARBA" id="ARBA00023239"/>
    </source>
</evidence>
<gene>
    <name evidence="9" type="ORF">Rhola_00007430</name>
</gene>
<evidence type="ECO:0000259" key="8">
    <source>
        <dbReference type="SMART" id="SM00934"/>
    </source>
</evidence>
<dbReference type="eggNOG" id="COG0284">
    <property type="taxonomic scope" value="Bacteria"/>
</dbReference>
<dbReference type="InterPro" id="IPR011995">
    <property type="entry name" value="OMPdecase_type-2"/>
</dbReference>
<dbReference type="InterPro" id="IPR018089">
    <property type="entry name" value="OMPdecase_AS"/>
</dbReference>